<name>A0A518CQJ4_9PLAN</name>
<feature type="transmembrane region" description="Helical" evidence="1">
    <location>
        <begin position="13"/>
        <end position="34"/>
    </location>
</feature>
<dbReference type="KEGG" id="plon:Pla110_32410"/>
<evidence type="ECO:0000313" key="2">
    <source>
        <dbReference type="EMBL" id="QDU81499.1"/>
    </source>
</evidence>
<sequence>MAEFSKLNSRKKVTPVAVLLIVIVVILLIVGGFHRHQVRSRYLRHGSETKFIETERVVPSWMETLGVASWLPETMFQKPRSVFS</sequence>
<keyword evidence="3" id="KW-1185">Reference proteome</keyword>
<proteinExistence type="predicted"/>
<gene>
    <name evidence="2" type="ORF">Pla110_32410</name>
</gene>
<dbReference type="AlphaFoldDB" id="A0A518CQJ4"/>
<dbReference type="Proteomes" id="UP000317178">
    <property type="component" value="Chromosome"/>
</dbReference>
<organism evidence="2 3">
    <name type="scientific">Polystyrenella longa</name>
    <dbReference type="NCBI Taxonomy" id="2528007"/>
    <lineage>
        <taxon>Bacteria</taxon>
        <taxon>Pseudomonadati</taxon>
        <taxon>Planctomycetota</taxon>
        <taxon>Planctomycetia</taxon>
        <taxon>Planctomycetales</taxon>
        <taxon>Planctomycetaceae</taxon>
        <taxon>Polystyrenella</taxon>
    </lineage>
</organism>
<protein>
    <submittedName>
        <fullName evidence="2">Uncharacterized protein</fullName>
    </submittedName>
</protein>
<evidence type="ECO:0000256" key="1">
    <source>
        <dbReference type="SAM" id="Phobius"/>
    </source>
</evidence>
<keyword evidence="1" id="KW-1133">Transmembrane helix</keyword>
<evidence type="ECO:0000313" key="3">
    <source>
        <dbReference type="Proteomes" id="UP000317178"/>
    </source>
</evidence>
<reference evidence="2 3" key="1">
    <citation type="submission" date="2019-02" db="EMBL/GenBank/DDBJ databases">
        <title>Deep-cultivation of Planctomycetes and their phenomic and genomic characterization uncovers novel biology.</title>
        <authorList>
            <person name="Wiegand S."/>
            <person name="Jogler M."/>
            <person name="Boedeker C."/>
            <person name="Pinto D."/>
            <person name="Vollmers J."/>
            <person name="Rivas-Marin E."/>
            <person name="Kohn T."/>
            <person name="Peeters S.H."/>
            <person name="Heuer A."/>
            <person name="Rast P."/>
            <person name="Oberbeckmann S."/>
            <person name="Bunk B."/>
            <person name="Jeske O."/>
            <person name="Meyerdierks A."/>
            <person name="Storesund J.E."/>
            <person name="Kallscheuer N."/>
            <person name="Luecker S."/>
            <person name="Lage O.M."/>
            <person name="Pohl T."/>
            <person name="Merkel B.J."/>
            <person name="Hornburger P."/>
            <person name="Mueller R.-W."/>
            <person name="Bruemmer F."/>
            <person name="Labrenz M."/>
            <person name="Spormann A.M."/>
            <person name="Op den Camp H."/>
            <person name="Overmann J."/>
            <person name="Amann R."/>
            <person name="Jetten M.S.M."/>
            <person name="Mascher T."/>
            <person name="Medema M.H."/>
            <person name="Devos D.P."/>
            <person name="Kaster A.-K."/>
            <person name="Ovreas L."/>
            <person name="Rohde M."/>
            <person name="Galperin M.Y."/>
            <person name="Jogler C."/>
        </authorList>
    </citation>
    <scope>NUCLEOTIDE SEQUENCE [LARGE SCALE GENOMIC DNA]</scope>
    <source>
        <strain evidence="2 3">Pla110</strain>
    </source>
</reference>
<dbReference type="EMBL" id="CP036281">
    <property type="protein sequence ID" value="QDU81499.1"/>
    <property type="molecule type" value="Genomic_DNA"/>
</dbReference>
<keyword evidence="1" id="KW-0472">Membrane</keyword>
<keyword evidence="1" id="KW-0812">Transmembrane</keyword>
<dbReference type="RefSeq" id="WP_144996890.1">
    <property type="nucleotide sequence ID" value="NZ_CP036281.1"/>
</dbReference>
<accession>A0A518CQJ4</accession>